<feature type="compositionally biased region" description="Low complexity" evidence="1">
    <location>
        <begin position="169"/>
        <end position="180"/>
    </location>
</feature>
<protein>
    <submittedName>
        <fullName evidence="2">Uncharacterized protein</fullName>
    </submittedName>
</protein>
<evidence type="ECO:0000256" key="1">
    <source>
        <dbReference type="SAM" id="MobiDB-lite"/>
    </source>
</evidence>
<dbReference type="AlphaFoldDB" id="A0A6J4JQ19"/>
<sequence>GAAAPGQRRGRRTGRRPPPCRACRRDGCGRAPTRLRPRLLGMAASERGGGSRVVSAGHRKLNRPRGTQHGTAARSGRHRDLAYRGLRPPSGRRRRPQDLRHRAADRRRGEVLRRRGGHRRHLLAHRQGGVQLLHPGPFRPGFVLRRTRRPRRSARRLQPSARARGEAVAPAQARPAGRQAGEPDQAGPPL</sequence>
<feature type="compositionally biased region" description="Basic residues" evidence="1">
    <location>
        <begin position="145"/>
        <end position="155"/>
    </location>
</feature>
<accession>A0A6J4JQ19</accession>
<feature type="region of interest" description="Disordered" evidence="1">
    <location>
        <begin position="1"/>
        <end position="108"/>
    </location>
</feature>
<feature type="non-terminal residue" evidence="2">
    <location>
        <position position="1"/>
    </location>
</feature>
<dbReference type="EMBL" id="CADCTL010000297">
    <property type="protein sequence ID" value="CAA9284087.1"/>
    <property type="molecule type" value="Genomic_DNA"/>
</dbReference>
<reference evidence="2" key="1">
    <citation type="submission" date="2020-02" db="EMBL/GenBank/DDBJ databases">
        <authorList>
            <person name="Meier V. D."/>
        </authorList>
    </citation>
    <scope>NUCLEOTIDE SEQUENCE</scope>
    <source>
        <strain evidence="2">AVDCRST_MAG04</strain>
    </source>
</reference>
<feature type="compositionally biased region" description="Basic and acidic residues" evidence="1">
    <location>
        <begin position="96"/>
        <end position="108"/>
    </location>
</feature>
<proteinExistence type="predicted"/>
<gene>
    <name evidence="2" type="ORF">AVDCRST_MAG04-3930</name>
</gene>
<feature type="non-terminal residue" evidence="2">
    <location>
        <position position="190"/>
    </location>
</feature>
<feature type="region of interest" description="Disordered" evidence="1">
    <location>
        <begin position="125"/>
        <end position="190"/>
    </location>
</feature>
<name>A0A6J4JQ19_9PROT</name>
<organism evidence="2">
    <name type="scientific">uncultured Acetobacteraceae bacterium</name>
    <dbReference type="NCBI Taxonomy" id="169975"/>
    <lineage>
        <taxon>Bacteria</taxon>
        <taxon>Pseudomonadati</taxon>
        <taxon>Pseudomonadota</taxon>
        <taxon>Alphaproteobacteria</taxon>
        <taxon>Acetobacterales</taxon>
        <taxon>Acetobacteraceae</taxon>
        <taxon>environmental samples</taxon>
    </lineage>
</organism>
<evidence type="ECO:0000313" key="2">
    <source>
        <dbReference type="EMBL" id="CAA9284087.1"/>
    </source>
</evidence>